<name>A0A176RUH3_9GAMM</name>
<reference evidence="1 2" key="1">
    <citation type="submission" date="2016-05" db="EMBL/GenBank/DDBJ databases">
        <title>Single-cell genome of chain-forming Candidatus Thiomargarita nelsonii and comparison to other large sulfur-oxidizing bacteria.</title>
        <authorList>
            <person name="Winkel M."/>
            <person name="Salman V."/>
            <person name="Woyke T."/>
            <person name="Schulz-Vogt H."/>
            <person name="Richter M."/>
            <person name="Flood B."/>
            <person name="Bailey J."/>
            <person name="Amann R."/>
            <person name="Mussmann M."/>
        </authorList>
    </citation>
    <scope>NUCLEOTIDE SEQUENCE [LARGE SCALE GENOMIC DNA]</scope>
    <source>
        <strain evidence="1 2">THI036</strain>
    </source>
</reference>
<sequence>MIFNGSCRSHLFADEIANLLDSPMKYFYIPMFVVNSLKIIINQSIEFISLRAMQNIISIFVFEYFLKNFYKTKLLEINA</sequence>
<keyword evidence="2" id="KW-1185">Reference proteome</keyword>
<dbReference type="EMBL" id="LUTY01002810">
    <property type="protein sequence ID" value="OAD19412.1"/>
    <property type="molecule type" value="Genomic_DNA"/>
</dbReference>
<organism evidence="1 2">
    <name type="scientific">Candidatus Thiomargarita nelsonii</name>
    <dbReference type="NCBI Taxonomy" id="1003181"/>
    <lineage>
        <taxon>Bacteria</taxon>
        <taxon>Pseudomonadati</taxon>
        <taxon>Pseudomonadota</taxon>
        <taxon>Gammaproteobacteria</taxon>
        <taxon>Thiotrichales</taxon>
        <taxon>Thiotrichaceae</taxon>
        <taxon>Thiomargarita</taxon>
    </lineage>
</organism>
<evidence type="ECO:0000313" key="1">
    <source>
        <dbReference type="EMBL" id="OAD19412.1"/>
    </source>
</evidence>
<protein>
    <submittedName>
        <fullName evidence="1">Uncharacterized protein</fullName>
    </submittedName>
</protein>
<dbReference type="Proteomes" id="UP000076962">
    <property type="component" value="Unassembled WGS sequence"/>
</dbReference>
<comment type="caution">
    <text evidence="1">The sequence shown here is derived from an EMBL/GenBank/DDBJ whole genome shotgun (WGS) entry which is preliminary data.</text>
</comment>
<gene>
    <name evidence="1" type="ORF">THIOM_004957</name>
</gene>
<accession>A0A176RUH3</accession>
<dbReference type="AlphaFoldDB" id="A0A176RUH3"/>
<evidence type="ECO:0000313" key="2">
    <source>
        <dbReference type="Proteomes" id="UP000076962"/>
    </source>
</evidence>
<proteinExistence type="predicted"/>